<dbReference type="Proteomes" id="UP000629468">
    <property type="component" value="Unassembled WGS sequence"/>
</dbReference>
<protein>
    <recommendedName>
        <fullName evidence="3">F-box domain-containing protein</fullName>
    </recommendedName>
</protein>
<name>A0A8H7C0V0_AGABI</name>
<sequence length="372" mass="43047">MVMAVSFNDLPQELCNRIIHFSRHDRKTLSQLCLTSTRFVDEAQTHLYAHLTRNTTSLNFARSSKLLLTLTVHNPSLARYVKTFVYYIRLQKDNPAYEDLRRALRLMINVTWLEINTTIPQGFFDSCTFQLKHFRCAFASSDTTAIYKILSTQLSLQSVYIDKFDLDFPSNYCLNINRLCVEDWRSVVQILPGRSIKVLELLQVGPFFDSVPPSITTQLGNLTHLTFQTDAPYEFLKSVGPYLTRLMVLRIIGRDGSGGTRFGNMWLPYAETIAREPQVLWELTNLKTFVWSLQIDVDRHIQVGHVDGLREMLWDLVEGCFLRMPKLEEVYTLDYSSPIRHAGDYYSRWTNHMNPESVEARVALGGKSFYTK</sequence>
<evidence type="ECO:0008006" key="3">
    <source>
        <dbReference type="Google" id="ProtNLM"/>
    </source>
</evidence>
<reference evidence="1 2" key="1">
    <citation type="journal article" name="Sci. Rep.">
        <title>Telomere-to-telomere assembled and centromere annotated genomes of the two main subspecies of the button mushroom Agaricus bisporus reveal especially polymorphic chromosome ends.</title>
        <authorList>
            <person name="Sonnenberg A.S.M."/>
            <person name="Sedaghat-Telgerd N."/>
            <person name="Lavrijssen B."/>
            <person name="Ohm R.A."/>
            <person name="Hendrickx P.M."/>
            <person name="Scholtmeijer K."/>
            <person name="Baars J.J.P."/>
            <person name="van Peer A."/>
        </authorList>
    </citation>
    <scope>NUCLEOTIDE SEQUENCE [LARGE SCALE GENOMIC DNA]</scope>
    <source>
        <strain evidence="1 2">H119_p4</strain>
    </source>
</reference>
<accession>A0A8H7C0V0</accession>
<dbReference type="EMBL" id="JABXXO010000015">
    <property type="protein sequence ID" value="KAF7760297.1"/>
    <property type="molecule type" value="Genomic_DNA"/>
</dbReference>
<gene>
    <name evidence="1" type="ORF">Agabi119p4_10973</name>
</gene>
<dbReference type="AlphaFoldDB" id="A0A8H7C0V0"/>
<organism evidence="1 2">
    <name type="scientific">Agaricus bisporus var. burnettii</name>
    <dbReference type="NCBI Taxonomy" id="192524"/>
    <lineage>
        <taxon>Eukaryota</taxon>
        <taxon>Fungi</taxon>
        <taxon>Dikarya</taxon>
        <taxon>Basidiomycota</taxon>
        <taxon>Agaricomycotina</taxon>
        <taxon>Agaricomycetes</taxon>
        <taxon>Agaricomycetidae</taxon>
        <taxon>Agaricales</taxon>
        <taxon>Agaricineae</taxon>
        <taxon>Agaricaceae</taxon>
        <taxon>Agaricus</taxon>
    </lineage>
</organism>
<evidence type="ECO:0000313" key="2">
    <source>
        <dbReference type="Proteomes" id="UP000629468"/>
    </source>
</evidence>
<evidence type="ECO:0000313" key="1">
    <source>
        <dbReference type="EMBL" id="KAF7760297.1"/>
    </source>
</evidence>
<proteinExistence type="predicted"/>
<comment type="caution">
    <text evidence="1">The sequence shown here is derived from an EMBL/GenBank/DDBJ whole genome shotgun (WGS) entry which is preliminary data.</text>
</comment>